<organism evidence="2 3">
    <name type="scientific">Colletotrichum orchidophilum</name>
    <dbReference type="NCBI Taxonomy" id="1209926"/>
    <lineage>
        <taxon>Eukaryota</taxon>
        <taxon>Fungi</taxon>
        <taxon>Dikarya</taxon>
        <taxon>Ascomycota</taxon>
        <taxon>Pezizomycotina</taxon>
        <taxon>Sordariomycetes</taxon>
        <taxon>Hypocreomycetidae</taxon>
        <taxon>Glomerellales</taxon>
        <taxon>Glomerellaceae</taxon>
        <taxon>Colletotrichum</taxon>
    </lineage>
</organism>
<protein>
    <recommendedName>
        <fullName evidence="4">Gastric mucin-like protein</fullName>
    </recommendedName>
</protein>
<dbReference type="OrthoDB" id="5401106at2759"/>
<dbReference type="AlphaFoldDB" id="A0A1G4ANZ2"/>
<feature type="compositionally biased region" description="Polar residues" evidence="1">
    <location>
        <begin position="326"/>
        <end position="338"/>
    </location>
</feature>
<reference evidence="2 3" key="1">
    <citation type="submission" date="2016-09" db="EMBL/GenBank/DDBJ databases">
        <authorList>
            <person name="Capua I."/>
            <person name="De Benedictis P."/>
            <person name="Joannis T."/>
            <person name="Lombin L.H."/>
            <person name="Cattoli G."/>
        </authorList>
    </citation>
    <scope>NUCLEOTIDE SEQUENCE [LARGE SCALE GENOMIC DNA]</scope>
    <source>
        <strain evidence="2 3">IMI 309357</strain>
    </source>
</reference>
<feature type="compositionally biased region" description="Polar residues" evidence="1">
    <location>
        <begin position="170"/>
        <end position="184"/>
    </location>
</feature>
<accession>A0A1G4ANZ2</accession>
<dbReference type="STRING" id="1209926.A0A1G4ANZ2"/>
<evidence type="ECO:0000313" key="3">
    <source>
        <dbReference type="Proteomes" id="UP000176998"/>
    </source>
</evidence>
<feature type="compositionally biased region" description="Polar residues" evidence="1">
    <location>
        <begin position="919"/>
        <end position="936"/>
    </location>
</feature>
<feature type="region of interest" description="Disordered" evidence="1">
    <location>
        <begin position="326"/>
        <end position="350"/>
    </location>
</feature>
<proteinExistence type="predicted"/>
<comment type="caution">
    <text evidence="2">The sequence shown here is derived from an EMBL/GenBank/DDBJ whole genome shotgun (WGS) entry which is preliminary data.</text>
</comment>
<evidence type="ECO:0008006" key="4">
    <source>
        <dbReference type="Google" id="ProtNLM"/>
    </source>
</evidence>
<name>A0A1G4ANZ2_9PEZI</name>
<feature type="region of interest" description="Disordered" evidence="1">
    <location>
        <begin position="883"/>
        <end position="936"/>
    </location>
</feature>
<keyword evidence="3" id="KW-1185">Reference proteome</keyword>
<feature type="region of interest" description="Disordered" evidence="1">
    <location>
        <begin position="423"/>
        <end position="458"/>
    </location>
</feature>
<feature type="compositionally biased region" description="Polar residues" evidence="1">
    <location>
        <begin position="896"/>
        <end position="906"/>
    </location>
</feature>
<gene>
    <name evidence="2" type="ORF">CORC01_13870</name>
</gene>
<feature type="compositionally biased region" description="Low complexity" evidence="1">
    <location>
        <begin position="907"/>
        <end position="918"/>
    </location>
</feature>
<evidence type="ECO:0000313" key="2">
    <source>
        <dbReference type="EMBL" id="OHE90826.1"/>
    </source>
</evidence>
<feature type="region of interest" description="Disordered" evidence="1">
    <location>
        <begin position="516"/>
        <end position="538"/>
    </location>
</feature>
<dbReference type="EMBL" id="MJBS01000220">
    <property type="protein sequence ID" value="OHE90826.1"/>
    <property type="molecule type" value="Genomic_DNA"/>
</dbReference>
<dbReference type="RefSeq" id="XP_022468001.1">
    <property type="nucleotide sequence ID" value="XM_022625485.1"/>
</dbReference>
<feature type="compositionally biased region" description="Basic residues" evidence="1">
    <location>
        <begin position="441"/>
        <end position="452"/>
    </location>
</feature>
<evidence type="ECO:0000256" key="1">
    <source>
        <dbReference type="SAM" id="MobiDB-lite"/>
    </source>
</evidence>
<sequence>MAEPAAYHGGLVAFEGPHDLISTQLRLLPTSSQIAILPSVKEFLELESPDEPFEAYKFVRRVHNAVAKRRETALLFLKDSTPKRKRLVFMNGGTPSAQTVCIRAISRNVTEGDISKAEAIFNDLVKGGVAGLDEYPANSRGSFLDTSVETSEDPITRAMRAADALDRETANLQPSSDIDLTTPASRPRPRSMSLPMYSFADTFGDTAPFYVFGGQSHEENAKDDVHPVDSTHLLGPTPRLAITNFDELERVSGEGFDSDGKPIVPAAPRSPSCIGEAYERDDVFSSSSPNPTGLLDVASPRSDVFSIRSTEPIFIEQASLVRMKSSASSRTLKRSQSIGHLGRSSSRYRDTLMRLKPNENFADEKTSAEKLLSERHSAEKTAAEKVAEGRPVSVVELIEDAEKRESSAKRVDGPKTIYVKAARTNKGLNKALPPPPPTEKRARKRKHAKSRSKYVDRGTDAEDFSVNETPFRPVLPFYEDLVIHFKDDSPDPILEYMIKAFREGIYPVALPSPVSPGASTADGNTSTLQTPTWQAAEPEVAQLTSTAKVTTEEYDPFSYQGLTYTAKPVQPFTRTVIRSALPTPAHTPPPTLSESEDKFHDFNAVHGQTAVAMQNSLRSVLNIYFPPKGRGFSQFNFPLLPEMDALWKPIFRDVEPGGSPRKDNRRIDQILAIGSQRGVKKTFVSGVTSQLEKLGTKSSGVSRTGRLDFRYLIANAMQSFTAQPLANQTHDNPFTNSYLLATLIIPHLETFFAAHSEVRFLLLEYPPDHLATILALQKLVGVDLMKVAQVIDAQAKEPLPFTHVRGSSLGRVSTVSDLASSTSSLQSKGSRSGASTSSRDGLAVSKANLLLTSTATETEVATFISTIWKILINISKFYLPEESKKPEDGGIKNKRQSGNFSAFPQASTSPPMSPPSSSGRKTNNGTSGSIRASVRPSSIAETIMSRRFKSRRGDKKTVGDGASILTVDMDYESDLDLEERRLMPMFLKKNQVRKGNSRKALKFLGLA</sequence>
<dbReference type="Proteomes" id="UP000176998">
    <property type="component" value="Unassembled WGS sequence"/>
</dbReference>
<feature type="compositionally biased region" description="Polar residues" evidence="1">
    <location>
        <begin position="517"/>
        <end position="533"/>
    </location>
</feature>
<feature type="region of interest" description="Disordered" evidence="1">
    <location>
        <begin position="167"/>
        <end position="192"/>
    </location>
</feature>
<dbReference type="GeneID" id="34566995"/>